<sequence>MAKPNVKPIPTDFSYIPFLLLKILMIAPLLKFNFRPVTVWDDNATGLVSALYLAETLKKRGFDNIQFLFFDNEEKGRLGSKGFVEHIKDNPSYSGTKVINIDSVGRGKAIYLAFEGADSEADTVPADNGSDYKTDHKTDSKPEFSLARAIIEASSDAEIQLKFNSESDCKFFTLNSIEALTLTRYDDVMFCGQKQQDLSWTHTYDDTRDKIDYDKITEVIRIVENYLNRL</sequence>
<organism evidence="3 4">
    <name type="scientific">Candidatus Wallbacteria bacterium HGW-Wallbacteria-1</name>
    <dbReference type="NCBI Taxonomy" id="2013854"/>
    <lineage>
        <taxon>Bacteria</taxon>
        <taxon>Candidatus Walliibacteriota</taxon>
    </lineage>
</organism>
<proteinExistence type="predicted"/>
<keyword evidence="1" id="KW-0472">Membrane</keyword>
<evidence type="ECO:0000313" key="4">
    <source>
        <dbReference type="Proteomes" id="UP000233256"/>
    </source>
</evidence>
<reference evidence="3 4" key="1">
    <citation type="journal article" date="2017" name="ISME J.">
        <title>Potential for microbial H2 and metal transformations associated with novel bacteria and archaea in deep terrestrial subsurface sediments.</title>
        <authorList>
            <person name="Hernsdorf A.W."/>
            <person name="Amano Y."/>
            <person name="Miyakawa K."/>
            <person name="Ise K."/>
            <person name="Suzuki Y."/>
            <person name="Anantharaman K."/>
            <person name="Probst A."/>
            <person name="Burstein D."/>
            <person name="Thomas B.C."/>
            <person name="Banfield J.F."/>
        </authorList>
    </citation>
    <scope>NUCLEOTIDE SEQUENCE [LARGE SCALE GENOMIC DNA]</scope>
    <source>
        <strain evidence="3">HGW-Wallbacteria-1</strain>
    </source>
</reference>
<accession>A0A2N1PIC5</accession>
<name>A0A2N1PIC5_9BACT</name>
<protein>
    <recommendedName>
        <fullName evidence="2">Peptidase M28 domain-containing protein</fullName>
    </recommendedName>
</protein>
<keyword evidence="1" id="KW-1133">Transmembrane helix</keyword>
<dbReference type="SUPFAM" id="SSF53187">
    <property type="entry name" value="Zn-dependent exopeptidases"/>
    <property type="match status" value="1"/>
</dbReference>
<feature type="transmembrane region" description="Helical" evidence="1">
    <location>
        <begin position="13"/>
        <end position="30"/>
    </location>
</feature>
<keyword evidence="1" id="KW-0812">Transmembrane</keyword>
<evidence type="ECO:0000256" key="1">
    <source>
        <dbReference type="SAM" id="Phobius"/>
    </source>
</evidence>
<dbReference type="EMBL" id="PGXC01000069">
    <property type="protein sequence ID" value="PKK88076.1"/>
    <property type="molecule type" value="Genomic_DNA"/>
</dbReference>
<dbReference type="Gene3D" id="3.40.630.10">
    <property type="entry name" value="Zn peptidases"/>
    <property type="match status" value="1"/>
</dbReference>
<evidence type="ECO:0000259" key="2">
    <source>
        <dbReference type="Pfam" id="PF04389"/>
    </source>
</evidence>
<dbReference type="Pfam" id="PF04389">
    <property type="entry name" value="Peptidase_M28"/>
    <property type="match status" value="1"/>
</dbReference>
<comment type="caution">
    <text evidence="3">The sequence shown here is derived from an EMBL/GenBank/DDBJ whole genome shotgun (WGS) entry which is preliminary data.</text>
</comment>
<feature type="domain" description="Peptidase M28" evidence="2">
    <location>
        <begin position="41"/>
        <end position="225"/>
    </location>
</feature>
<dbReference type="Proteomes" id="UP000233256">
    <property type="component" value="Unassembled WGS sequence"/>
</dbReference>
<gene>
    <name evidence="3" type="ORF">CVV64_20400</name>
</gene>
<evidence type="ECO:0000313" key="3">
    <source>
        <dbReference type="EMBL" id="PKK88076.1"/>
    </source>
</evidence>
<dbReference type="InterPro" id="IPR007484">
    <property type="entry name" value="Peptidase_M28"/>
</dbReference>
<dbReference type="AlphaFoldDB" id="A0A2N1PIC5"/>